<evidence type="ECO:0000256" key="1">
    <source>
        <dbReference type="ARBA" id="ARBA00001946"/>
    </source>
</evidence>
<name>A0A412C2N2_MEDGN</name>
<organism evidence="4 5">
    <name type="scientific">Mediterraneibacter gnavus</name>
    <name type="common">Ruminococcus gnavus</name>
    <dbReference type="NCBI Taxonomy" id="33038"/>
    <lineage>
        <taxon>Bacteria</taxon>
        <taxon>Bacillati</taxon>
        <taxon>Bacillota</taxon>
        <taxon>Clostridia</taxon>
        <taxon>Lachnospirales</taxon>
        <taxon>Lachnospiraceae</taxon>
        <taxon>Mediterraneibacter</taxon>
    </lineage>
</organism>
<dbReference type="EMBL" id="QRTJ01000015">
    <property type="protein sequence ID" value="RGQ67359.1"/>
    <property type="molecule type" value="Genomic_DNA"/>
</dbReference>
<dbReference type="Proteomes" id="UP000286137">
    <property type="component" value="Unassembled WGS sequence"/>
</dbReference>
<evidence type="ECO:0000313" key="4">
    <source>
        <dbReference type="EMBL" id="RGQ67359.1"/>
    </source>
</evidence>
<dbReference type="SUPFAM" id="SSF55811">
    <property type="entry name" value="Nudix"/>
    <property type="match status" value="1"/>
</dbReference>
<proteinExistence type="predicted"/>
<dbReference type="CDD" id="cd04693">
    <property type="entry name" value="NUDIX_Hydrolase"/>
    <property type="match status" value="1"/>
</dbReference>
<evidence type="ECO:0000259" key="3">
    <source>
        <dbReference type="PROSITE" id="PS51462"/>
    </source>
</evidence>
<evidence type="ECO:0000313" key="5">
    <source>
        <dbReference type="Proteomes" id="UP000286137"/>
    </source>
</evidence>
<dbReference type="InterPro" id="IPR015797">
    <property type="entry name" value="NUDIX_hydrolase-like_dom_sf"/>
</dbReference>
<keyword evidence="2" id="KW-0378">Hydrolase</keyword>
<gene>
    <name evidence="4" type="ORF">DWY88_08995</name>
</gene>
<comment type="caution">
    <text evidence="4">The sequence shown here is derived from an EMBL/GenBank/DDBJ whole genome shotgun (WGS) entry which is preliminary data.</text>
</comment>
<protein>
    <submittedName>
        <fullName evidence="4">NUDIX domain-containing protein</fullName>
    </submittedName>
</protein>
<dbReference type="PROSITE" id="PS51462">
    <property type="entry name" value="NUDIX"/>
    <property type="match status" value="1"/>
</dbReference>
<dbReference type="Gene3D" id="3.90.79.10">
    <property type="entry name" value="Nucleoside Triphosphate Pyrophosphohydrolase"/>
    <property type="match status" value="1"/>
</dbReference>
<dbReference type="PANTHER" id="PTHR43046:SF14">
    <property type="entry name" value="MUTT_NUDIX FAMILY PROTEIN"/>
    <property type="match status" value="1"/>
</dbReference>
<reference evidence="4 5" key="1">
    <citation type="submission" date="2018-08" db="EMBL/GenBank/DDBJ databases">
        <title>A genome reference for cultivated species of the human gut microbiota.</title>
        <authorList>
            <person name="Zou Y."/>
            <person name="Xue W."/>
            <person name="Luo G."/>
        </authorList>
    </citation>
    <scope>NUCLEOTIDE SEQUENCE [LARGE SCALE GENOMIC DNA]</scope>
    <source>
        <strain evidence="4 5">AF27-4BH</strain>
    </source>
</reference>
<dbReference type="GO" id="GO:0016787">
    <property type="term" value="F:hydrolase activity"/>
    <property type="evidence" value="ECO:0007669"/>
    <property type="project" value="UniProtKB-KW"/>
</dbReference>
<dbReference type="InterPro" id="IPR000086">
    <property type="entry name" value="NUDIX_hydrolase_dom"/>
</dbReference>
<evidence type="ECO:0000256" key="2">
    <source>
        <dbReference type="ARBA" id="ARBA00022801"/>
    </source>
</evidence>
<dbReference type="PANTHER" id="PTHR43046">
    <property type="entry name" value="GDP-MANNOSE MANNOSYL HYDROLASE"/>
    <property type="match status" value="1"/>
</dbReference>
<dbReference type="AlphaFoldDB" id="A0A412C2N2"/>
<sequence>MFGIYYERKITLELWQLYDSVGNKTGKIIEANSEIPEGLYHKTVSVWIKNKKEQYLMSKRSPEKQYAYCWECTGGSVQAGENTWEAACREAYEELGIDISSLTGKKLISKKRKEQKDFYDVWIVYGEFGLHELSPNTTEVIDVKWMDMKEILLLNQYGYLHPLLDYVDINFFKEEIK</sequence>
<dbReference type="InterPro" id="IPR020084">
    <property type="entry name" value="NUDIX_hydrolase_CS"/>
</dbReference>
<dbReference type="PROSITE" id="PS00893">
    <property type="entry name" value="NUDIX_BOX"/>
    <property type="match status" value="1"/>
</dbReference>
<feature type="domain" description="Nudix hydrolase" evidence="3">
    <location>
        <begin position="39"/>
        <end position="168"/>
    </location>
</feature>
<accession>A0A412C2N2</accession>
<dbReference type="Pfam" id="PF00293">
    <property type="entry name" value="NUDIX"/>
    <property type="match status" value="1"/>
</dbReference>
<comment type="cofactor">
    <cofactor evidence="1">
        <name>Mg(2+)</name>
        <dbReference type="ChEBI" id="CHEBI:18420"/>
    </cofactor>
</comment>